<dbReference type="InterPro" id="IPR021133">
    <property type="entry name" value="HEAT_type_2"/>
</dbReference>
<proteinExistence type="predicted"/>
<dbReference type="RefSeq" id="WP_136370618.1">
    <property type="nucleotide sequence ID" value="NZ_SSOB01000017.1"/>
</dbReference>
<sequence length="368" mass="41020">MAEPLKAMYNELFIRQFGERVRKEWEPFDSERFAALTLAEGWDELELKGRMRRITVSLGAALPADYPEALTILEAISPECRGFPYLLFPDFVQVYGLGHWERSIAALERFTALSSAEFSVRPFILRDPERMMEQMFAWAGHSDEHVRRLASEGCRPRLPWADALPAFKKDPSPIMPILERLKADPSEYVRRSVANNLNDISKDHPELVLELAKRWSGDNAATDALLKHACRTLIRASANPEALSLFGLNEPAGVEVIRWEPSASAVPSGGEIEIAYEVGLPGESGAKLRLELAVTYPRKGGRSYRKMFKLSEKSIAGGATLAGKRRLDFRDLSTRKHEPGAHRLALIVNGRELASAEAVLLEGGAERG</sequence>
<dbReference type="SUPFAM" id="SSF48371">
    <property type="entry name" value="ARM repeat"/>
    <property type="match status" value="1"/>
</dbReference>
<keyword evidence="2" id="KW-1185">Reference proteome</keyword>
<dbReference type="Gene3D" id="1.25.40.290">
    <property type="entry name" value="ARM repeat domains"/>
    <property type="match status" value="1"/>
</dbReference>
<dbReference type="AlphaFoldDB" id="A0A4S4BSM4"/>
<accession>A0A4S4BSM4</accession>
<organism evidence="1 2">
    <name type="scientific">Cohnella fermenti</name>
    <dbReference type="NCBI Taxonomy" id="2565925"/>
    <lineage>
        <taxon>Bacteria</taxon>
        <taxon>Bacillati</taxon>
        <taxon>Bacillota</taxon>
        <taxon>Bacilli</taxon>
        <taxon>Bacillales</taxon>
        <taxon>Paenibacillaceae</taxon>
        <taxon>Cohnella</taxon>
    </lineage>
</organism>
<evidence type="ECO:0008006" key="3">
    <source>
        <dbReference type="Google" id="ProtNLM"/>
    </source>
</evidence>
<dbReference type="PROSITE" id="PS50077">
    <property type="entry name" value="HEAT_REPEAT"/>
    <property type="match status" value="1"/>
</dbReference>
<protein>
    <recommendedName>
        <fullName evidence="3">DNA alkylation repair protein</fullName>
    </recommendedName>
</protein>
<dbReference type="InterPro" id="IPR016024">
    <property type="entry name" value="ARM-type_fold"/>
</dbReference>
<dbReference type="EMBL" id="SSOB01000017">
    <property type="protein sequence ID" value="THF78007.1"/>
    <property type="molecule type" value="Genomic_DNA"/>
</dbReference>
<comment type="caution">
    <text evidence="1">The sequence shown here is derived from an EMBL/GenBank/DDBJ whole genome shotgun (WGS) entry which is preliminary data.</text>
</comment>
<name>A0A4S4BSM4_9BACL</name>
<reference evidence="1 2" key="1">
    <citation type="submission" date="2019-04" db="EMBL/GenBank/DDBJ databases">
        <title>Cohnella sp. nov. isolated from preserved vegetables.</title>
        <authorList>
            <person name="Lin S.-Y."/>
            <person name="Hung M.-H."/>
            <person name="Young C.-C."/>
        </authorList>
    </citation>
    <scope>NUCLEOTIDE SEQUENCE [LARGE SCALE GENOMIC DNA]</scope>
    <source>
        <strain evidence="1 2">CC-MHH1044</strain>
    </source>
</reference>
<dbReference type="InterPro" id="IPR014825">
    <property type="entry name" value="DNA_alkylation"/>
</dbReference>
<dbReference type="OrthoDB" id="9797162at2"/>
<dbReference type="Proteomes" id="UP000310636">
    <property type="component" value="Unassembled WGS sequence"/>
</dbReference>
<dbReference type="Pfam" id="PF08713">
    <property type="entry name" value="DNA_alkylation"/>
    <property type="match status" value="1"/>
</dbReference>
<evidence type="ECO:0000313" key="2">
    <source>
        <dbReference type="Proteomes" id="UP000310636"/>
    </source>
</evidence>
<evidence type="ECO:0000313" key="1">
    <source>
        <dbReference type="EMBL" id="THF78007.1"/>
    </source>
</evidence>
<gene>
    <name evidence="1" type="ORF">E6C55_14985</name>
</gene>